<dbReference type="EMBL" id="JAWZYT010003598">
    <property type="protein sequence ID" value="KAK4297640.1"/>
    <property type="molecule type" value="Genomic_DNA"/>
</dbReference>
<evidence type="ECO:0000313" key="1">
    <source>
        <dbReference type="EMBL" id="KAK4297640.1"/>
    </source>
</evidence>
<protein>
    <submittedName>
        <fullName evidence="1">Uncharacterized protein</fullName>
    </submittedName>
</protein>
<organism evidence="1 2">
    <name type="scientific">Petrolisthes manimaculis</name>
    <dbReference type="NCBI Taxonomy" id="1843537"/>
    <lineage>
        <taxon>Eukaryota</taxon>
        <taxon>Metazoa</taxon>
        <taxon>Ecdysozoa</taxon>
        <taxon>Arthropoda</taxon>
        <taxon>Crustacea</taxon>
        <taxon>Multicrustacea</taxon>
        <taxon>Malacostraca</taxon>
        <taxon>Eumalacostraca</taxon>
        <taxon>Eucarida</taxon>
        <taxon>Decapoda</taxon>
        <taxon>Pleocyemata</taxon>
        <taxon>Anomura</taxon>
        <taxon>Galatheoidea</taxon>
        <taxon>Porcellanidae</taxon>
        <taxon>Petrolisthes</taxon>
    </lineage>
</organism>
<sequence length="80" mass="9177">MSEWMWVEGEASEHKQRWKPVTLTPRDRGICHFPPASAAVLRWWCPRTPPIGYPSHCYATNNSSLVALVTFVSQFVCKTQ</sequence>
<name>A0AAE1NZ48_9EUCA</name>
<accession>A0AAE1NZ48</accession>
<keyword evidence="2" id="KW-1185">Reference proteome</keyword>
<gene>
    <name evidence="1" type="ORF">Pmani_029959</name>
</gene>
<proteinExistence type="predicted"/>
<comment type="caution">
    <text evidence="1">The sequence shown here is derived from an EMBL/GenBank/DDBJ whole genome shotgun (WGS) entry which is preliminary data.</text>
</comment>
<reference evidence="1" key="1">
    <citation type="submission" date="2023-11" db="EMBL/GenBank/DDBJ databases">
        <title>Genome assemblies of two species of porcelain crab, Petrolisthes cinctipes and Petrolisthes manimaculis (Anomura: Porcellanidae).</title>
        <authorList>
            <person name="Angst P."/>
        </authorList>
    </citation>
    <scope>NUCLEOTIDE SEQUENCE</scope>
    <source>
        <strain evidence="1">PB745_02</strain>
        <tissue evidence="1">Gill</tissue>
    </source>
</reference>
<dbReference type="Proteomes" id="UP001292094">
    <property type="component" value="Unassembled WGS sequence"/>
</dbReference>
<evidence type="ECO:0000313" key="2">
    <source>
        <dbReference type="Proteomes" id="UP001292094"/>
    </source>
</evidence>
<dbReference type="AlphaFoldDB" id="A0AAE1NZ48"/>